<dbReference type="AlphaFoldDB" id="A0AAP2G3Q3"/>
<evidence type="ECO:0000313" key="1">
    <source>
        <dbReference type="EMBL" id="MBT0957058.1"/>
    </source>
</evidence>
<keyword evidence="2" id="KW-1185">Reference proteome</keyword>
<dbReference type="Proteomes" id="UP001315686">
    <property type="component" value="Unassembled WGS sequence"/>
</dbReference>
<sequence>MDDVIQLDELDAQLEALEDTLGGAGTVAAQFDLELSRMQASLDLAGQGVGKLSGTISSGLSKAFEGLAFDGMKLSDALKTVANSIISATYTAAMKPVTSQLGSILGQGIEGLITGGSFAKGGAFTQGRVQPFAKGGVVTSPTTFPMRGGTGLMGEAGAEAIMPLARGADGSLGVRTQGSARPINVTMNISTPDAAGFERSRSQIAAQMGRALSRGQRNR</sequence>
<dbReference type="RefSeq" id="WP_327793235.1">
    <property type="nucleotide sequence ID" value="NZ_JADQAZ010000001.1"/>
</dbReference>
<proteinExistence type="predicted"/>
<reference evidence="1 2" key="1">
    <citation type="journal article" date="2021" name="Arch. Microbiol.">
        <title>Harenicola maris gen. nov., sp. nov. isolated from the Sea of Japan shallow sediments.</title>
        <authorList>
            <person name="Romanenko L.A."/>
            <person name="Kurilenko V.V."/>
            <person name="Chernysheva N.Y."/>
            <person name="Tekutyeva L.A."/>
            <person name="Velansky P.V."/>
            <person name="Svetashev V.I."/>
            <person name="Isaeva M.P."/>
        </authorList>
    </citation>
    <scope>NUCLEOTIDE SEQUENCE [LARGE SCALE GENOMIC DNA]</scope>
    <source>
        <strain evidence="1 2">KMM 3653</strain>
    </source>
</reference>
<gene>
    <name evidence="1" type="ORF">IV417_06655</name>
</gene>
<evidence type="ECO:0000313" key="2">
    <source>
        <dbReference type="Proteomes" id="UP001315686"/>
    </source>
</evidence>
<dbReference type="EMBL" id="JADQAZ010000001">
    <property type="protein sequence ID" value="MBT0957058.1"/>
    <property type="molecule type" value="Genomic_DNA"/>
</dbReference>
<organism evidence="1 2">
    <name type="scientific">Harenicola maris</name>
    <dbReference type="NCBI Taxonomy" id="2841044"/>
    <lineage>
        <taxon>Bacteria</taxon>
        <taxon>Pseudomonadati</taxon>
        <taxon>Pseudomonadota</taxon>
        <taxon>Alphaproteobacteria</taxon>
        <taxon>Rhodobacterales</taxon>
        <taxon>Paracoccaceae</taxon>
        <taxon>Harenicola</taxon>
    </lineage>
</organism>
<protein>
    <submittedName>
        <fullName evidence="1">Phage tail tape measure protein</fullName>
    </submittedName>
</protein>
<name>A0AAP2G3Q3_9RHOB</name>
<comment type="caution">
    <text evidence="1">The sequence shown here is derived from an EMBL/GenBank/DDBJ whole genome shotgun (WGS) entry which is preliminary data.</text>
</comment>
<accession>A0AAP2G3Q3</accession>